<proteinExistence type="predicted"/>
<protein>
    <submittedName>
        <fullName evidence="1">Uncharacterized protein</fullName>
    </submittedName>
</protein>
<name>A0ACC1T4J1_9APHY</name>
<dbReference type="EMBL" id="JANHOG010000593">
    <property type="protein sequence ID" value="KAJ3552984.1"/>
    <property type="molecule type" value="Genomic_DNA"/>
</dbReference>
<evidence type="ECO:0000313" key="1">
    <source>
        <dbReference type="EMBL" id="KAJ3552984.1"/>
    </source>
</evidence>
<comment type="caution">
    <text evidence="1">The sequence shown here is derived from an EMBL/GenBank/DDBJ whole genome shotgun (WGS) entry which is preliminary data.</text>
</comment>
<organism evidence="1 2">
    <name type="scientific">Phlebia brevispora</name>
    <dbReference type="NCBI Taxonomy" id="194682"/>
    <lineage>
        <taxon>Eukaryota</taxon>
        <taxon>Fungi</taxon>
        <taxon>Dikarya</taxon>
        <taxon>Basidiomycota</taxon>
        <taxon>Agaricomycotina</taxon>
        <taxon>Agaricomycetes</taxon>
        <taxon>Polyporales</taxon>
        <taxon>Meruliaceae</taxon>
        <taxon>Phlebia</taxon>
    </lineage>
</organism>
<sequence>MSEAIELDDLKARRGTSPSIPAGDSPRGGPRLNLDANQEQAVALWAYVTTALLMIIAIPMIFFPSVLLYIAETNEDRRNTLTPLEAFLALHSGILLVAFAMGLLFNVPASSSIQVSESSPQPHPLLVPLTTSCALIAFISYNTTSVGHLATLVFLGSATVAIWGIWTILFAGTSYISRKTGADKRTSRFLFGNKAAASSQKKEWKKHQGAK</sequence>
<evidence type="ECO:0000313" key="2">
    <source>
        <dbReference type="Proteomes" id="UP001148662"/>
    </source>
</evidence>
<accession>A0ACC1T4J1</accession>
<dbReference type="Proteomes" id="UP001148662">
    <property type="component" value="Unassembled WGS sequence"/>
</dbReference>
<reference evidence="1" key="1">
    <citation type="submission" date="2022-07" db="EMBL/GenBank/DDBJ databases">
        <title>Genome Sequence of Phlebia brevispora.</title>
        <authorList>
            <person name="Buettner E."/>
        </authorList>
    </citation>
    <scope>NUCLEOTIDE SEQUENCE</scope>
    <source>
        <strain evidence="1">MPL23</strain>
    </source>
</reference>
<gene>
    <name evidence="1" type="ORF">NM688_g3863</name>
</gene>
<keyword evidence="2" id="KW-1185">Reference proteome</keyword>